<keyword evidence="4" id="KW-0812">Transmembrane</keyword>
<dbReference type="Proteomes" id="UP001445076">
    <property type="component" value="Unassembled WGS sequence"/>
</dbReference>
<evidence type="ECO:0000259" key="5">
    <source>
        <dbReference type="Pfam" id="PF12697"/>
    </source>
</evidence>
<dbReference type="Pfam" id="PF12697">
    <property type="entry name" value="Abhydrolase_6"/>
    <property type="match status" value="1"/>
</dbReference>
<evidence type="ECO:0000256" key="1">
    <source>
        <dbReference type="ARBA" id="ARBA00004496"/>
    </source>
</evidence>
<dbReference type="AlphaFoldDB" id="A0AAW0Y8Y5"/>
<evidence type="ECO:0000313" key="7">
    <source>
        <dbReference type="Proteomes" id="UP001445076"/>
    </source>
</evidence>
<comment type="similarity">
    <text evidence="3">Belongs to the AB hydrolase superfamily. ABHD14 family.</text>
</comment>
<dbReference type="InterPro" id="IPR029058">
    <property type="entry name" value="AB_hydrolase_fold"/>
</dbReference>
<dbReference type="EMBL" id="JARKIK010000017">
    <property type="protein sequence ID" value="KAK8746654.1"/>
    <property type="molecule type" value="Genomic_DNA"/>
</dbReference>
<evidence type="ECO:0000256" key="4">
    <source>
        <dbReference type="SAM" id="Phobius"/>
    </source>
</evidence>
<gene>
    <name evidence="6" type="ORF">OTU49_017123</name>
</gene>
<dbReference type="SUPFAM" id="SSF53474">
    <property type="entry name" value="alpha/beta-Hydrolases"/>
    <property type="match status" value="1"/>
</dbReference>
<keyword evidence="4" id="KW-1133">Transmembrane helix</keyword>
<dbReference type="PANTHER" id="PTHR46197">
    <property type="entry name" value="PROTEIN ABHD14B-LIKE"/>
    <property type="match status" value="1"/>
</dbReference>
<protein>
    <recommendedName>
        <fullName evidence="5">AB hydrolase-1 domain-containing protein</fullName>
    </recommendedName>
</protein>
<feature type="domain" description="AB hydrolase-1" evidence="5">
    <location>
        <begin position="142"/>
        <end position="222"/>
    </location>
</feature>
<dbReference type="PANTHER" id="PTHR46197:SF3">
    <property type="entry name" value="AB HYDROLASE-1 DOMAIN-CONTAINING PROTEIN"/>
    <property type="match status" value="1"/>
</dbReference>
<proteinExistence type="inferred from homology"/>
<sequence length="320" mass="35101">MSVDLRIEETCLAFSVCFNEMAPSLMLPKLPMTPFRVMALVLGVAAVCLIFSALTTSGREQKLGKVFDQISKPYKRDTSGRTMAEPSFWRNFDFTSEKIPSQVTNAAPLVKVTNNTINIMGSNTFYREAQPPEGVASSGEVVVLLHGAAFQSKTWLDLNTINLLAAMGHHIIAVDLPGFGLSGRHELGPELRRTWLQSFLIAMDLPPCVVVSPSFSGVYSLPLLALQSHELDGFVPIAVDATDEIPVQFLQNLMVPTLIISGEKDQGLGHTSRDDLLNIPSSQHVEIPGAKHPAYLDDPILFHTLLYNFINQVHAHRAIA</sequence>
<reference evidence="6 7" key="1">
    <citation type="journal article" date="2024" name="BMC Genomics">
        <title>Genome assembly of redclaw crayfish (Cherax quadricarinatus) provides insights into its immune adaptation and hypoxia tolerance.</title>
        <authorList>
            <person name="Liu Z."/>
            <person name="Zheng J."/>
            <person name="Li H."/>
            <person name="Fang K."/>
            <person name="Wang S."/>
            <person name="He J."/>
            <person name="Zhou D."/>
            <person name="Weng S."/>
            <person name="Chi M."/>
            <person name="Gu Z."/>
            <person name="He J."/>
            <person name="Li F."/>
            <person name="Wang M."/>
        </authorList>
    </citation>
    <scope>NUCLEOTIDE SEQUENCE [LARGE SCALE GENOMIC DNA]</scope>
    <source>
        <strain evidence="6">ZL_2023a</strain>
    </source>
</reference>
<organism evidence="6 7">
    <name type="scientific">Cherax quadricarinatus</name>
    <name type="common">Australian red claw crayfish</name>
    <dbReference type="NCBI Taxonomy" id="27406"/>
    <lineage>
        <taxon>Eukaryota</taxon>
        <taxon>Metazoa</taxon>
        <taxon>Ecdysozoa</taxon>
        <taxon>Arthropoda</taxon>
        <taxon>Crustacea</taxon>
        <taxon>Multicrustacea</taxon>
        <taxon>Malacostraca</taxon>
        <taxon>Eumalacostraca</taxon>
        <taxon>Eucarida</taxon>
        <taxon>Decapoda</taxon>
        <taxon>Pleocyemata</taxon>
        <taxon>Astacidea</taxon>
        <taxon>Parastacoidea</taxon>
        <taxon>Parastacidae</taxon>
        <taxon>Cherax</taxon>
    </lineage>
</organism>
<dbReference type="GO" id="GO:0005737">
    <property type="term" value="C:cytoplasm"/>
    <property type="evidence" value="ECO:0007669"/>
    <property type="project" value="UniProtKB-SubCell"/>
</dbReference>
<accession>A0AAW0Y8Y5</accession>
<keyword evidence="2" id="KW-0963">Cytoplasm</keyword>
<evidence type="ECO:0000256" key="3">
    <source>
        <dbReference type="ARBA" id="ARBA00037942"/>
    </source>
</evidence>
<comment type="caution">
    <text evidence="6">The sequence shown here is derived from an EMBL/GenBank/DDBJ whole genome shotgun (WGS) entry which is preliminary data.</text>
</comment>
<evidence type="ECO:0000256" key="2">
    <source>
        <dbReference type="ARBA" id="ARBA00022490"/>
    </source>
</evidence>
<dbReference type="InterPro" id="IPR000073">
    <property type="entry name" value="AB_hydrolase_1"/>
</dbReference>
<feature type="transmembrane region" description="Helical" evidence="4">
    <location>
        <begin position="35"/>
        <end position="55"/>
    </location>
</feature>
<dbReference type="Gene3D" id="3.40.50.1820">
    <property type="entry name" value="alpha/beta hydrolase"/>
    <property type="match status" value="1"/>
</dbReference>
<keyword evidence="4" id="KW-0472">Membrane</keyword>
<name>A0AAW0Y8Y5_CHEQU</name>
<comment type="subcellular location">
    <subcellularLocation>
        <location evidence="1">Cytoplasm</location>
    </subcellularLocation>
</comment>
<evidence type="ECO:0000313" key="6">
    <source>
        <dbReference type="EMBL" id="KAK8746654.1"/>
    </source>
</evidence>
<keyword evidence="7" id="KW-1185">Reference proteome</keyword>